<dbReference type="OrthoDB" id="10546183at2759"/>
<keyword evidence="1" id="KW-0732">Signal</keyword>
<organism evidence="2 3">
    <name type="scientific">Teratosphaeria destructans</name>
    <dbReference type="NCBI Taxonomy" id="418781"/>
    <lineage>
        <taxon>Eukaryota</taxon>
        <taxon>Fungi</taxon>
        <taxon>Dikarya</taxon>
        <taxon>Ascomycota</taxon>
        <taxon>Pezizomycotina</taxon>
        <taxon>Dothideomycetes</taxon>
        <taxon>Dothideomycetidae</taxon>
        <taxon>Mycosphaerellales</taxon>
        <taxon>Teratosphaeriaceae</taxon>
        <taxon>Teratosphaeria</taxon>
    </lineage>
</organism>
<dbReference type="AlphaFoldDB" id="A0A9W7SUE1"/>
<reference evidence="2 3" key="1">
    <citation type="journal article" date="2018" name="IMA Fungus">
        <title>IMA Genome-F 10: Nine draft genome sequences of Claviceps purpurea s.lat., including C. arundinis, C. humidiphila, and C. cf. spartinae, pseudomolecules for the pitch canker pathogen Fusarium circinatum, draft genome of Davidsoniella eucalypti, Grosmannia galeiformis, Quambalaria eucalypti, and Teratosphaeria destructans.</title>
        <authorList>
            <person name="Wingfield B.D."/>
            <person name="Liu M."/>
            <person name="Nguyen H.D."/>
            <person name="Lane F.A."/>
            <person name="Morgan S.W."/>
            <person name="De Vos L."/>
            <person name="Wilken P.M."/>
            <person name="Duong T.A."/>
            <person name="Aylward J."/>
            <person name="Coetzee M.P."/>
            <person name="Dadej K."/>
            <person name="De Beer Z.W."/>
            <person name="Findlay W."/>
            <person name="Havenga M."/>
            <person name="Kolarik M."/>
            <person name="Menzies J.G."/>
            <person name="Naidoo K."/>
            <person name="Pochopski O."/>
            <person name="Shoukouhi P."/>
            <person name="Santana Q.C."/>
            <person name="Seifert K.A."/>
            <person name="Soal N."/>
            <person name="Steenkamp E.T."/>
            <person name="Tatham C.T."/>
            <person name="van der Nest M.A."/>
            <person name="Wingfield M.J."/>
        </authorList>
    </citation>
    <scope>NUCLEOTIDE SEQUENCE [LARGE SCALE GENOMIC DNA]</scope>
    <source>
        <strain evidence="2">CMW44962</strain>
    </source>
</reference>
<comment type="caution">
    <text evidence="2">The sequence shown here is derived from an EMBL/GenBank/DDBJ whole genome shotgun (WGS) entry which is preliminary data.</text>
</comment>
<dbReference type="EMBL" id="RIBY02001334">
    <property type="protein sequence ID" value="KAH9829735.1"/>
    <property type="molecule type" value="Genomic_DNA"/>
</dbReference>
<feature type="chain" id="PRO_5040978331" evidence="1">
    <location>
        <begin position="23"/>
        <end position="89"/>
    </location>
</feature>
<evidence type="ECO:0000256" key="1">
    <source>
        <dbReference type="SAM" id="SignalP"/>
    </source>
</evidence>
<feature type="signal peptide" evidence="1">
    <location>
        <begin position="1"/>
        <end position="22"/>
    </location>
</feature>
<reference evidence="2 3" key="2">
    <citation type="journal article" date="2021" name="Curr. Genet.">
        <title>Genetic response to nitrogen starvation in the aggressive Eucalyptus foliar pathogen Teratosphaeria destructans.</title>
        <authorList>
            <person name="Havenga M."/>
            <person name="Wingfield B.D."/>
            <person name="Wingfield M.J."/>
            <person name="Dreyer L.L."/>
            <person name="Roets F."/>
            <person name="Aylward J."/>
        </authorList>
    </citation>
    <scope>NUCLEOTIDE SEQUENCE [LARGE SCALE GENOMIC DNA]</scope>
    <source>
        <strain evidence="2">CMW44962</strain>
    </source>
</reference>
<dbReference type="Proteomes" id="UP001138500">
    <property type="component" value="Unassembled WGS sequence"/>
</dbReference>
<proteinExistence type="predicted"/>
<name>A0A9W7SUE1_9PEZI</name>
<gene>
    <name evidence="2" type="ORF">Tdes44962_MAKER02211</name>
</gene>
<accession>A0A9W7SUE1</accession>
<protein>
    <submittedName>
        <fullName evidence="2">Uncharacterized protein</fullName>
    </submittedName>
</protein>
<evidence type="ECO:0000313" key="3">
    <source>
        <dbReference type="Proteomes" id="UP001138500"/>
    </source>
</evidence>
<evidence type="ECO:0000313" key="2">
    <source>
        <dbReference type="EMBL" id="KAH9829735.1"/>
    </source>
</evidence>
<sequence>MKLATTTTTTTLLALLTSTSFGWRCEKDTQGGDGVCNPEQADKEGLEYDPGYQNCHEWHGCKETGTICDPYVLFPLPGTPYEVSKARCS</sequence>
<keyword evidence="3" id="KW-1185">Reference proteome</keyword>